<organism evidence="2 3">
    <name type="scientific">Candidatus Woesebacteria bacterium GW2011_GWB1_38_8</name>
    <dbReference type="NCBI Taxonomy" id="1618570"/>
    <lineage>
        <taxon>Bacteria</taxon>
        <taxon>Candidatus Woeseibacteriota</taxon>
    </lineage>
</organism>
<dbReference type="AlphaFoldDB" id="A0A0G0P9C4"/>
<feature type="transmembrane region" description="Helical" evidence="1">
    <location>
        <begin position="141"/>
        <end position="166"/>
    </location>
</feature>
<gene>
    <name evidence="2" type="ORF">UT08_C0003G0089</name>
</gene>
<evidence type="ECO:0000256" key="1">
    <source>
        <dbReference type="SAM" id="Phobius"/>
    </source>
</evidence>
<protein>
    <submittedName>
        <fullName evidence="2">Uncharacterized protein</fullName>
    </submittedName>
</protein>
<name>A0A0G0P9C4_9BACT</name>
<feature type="transmembrane region" description="Helical" evidence="1">
    <location>
        <begin position="108"/>
        <end position="129"/>
    </location>
</feature>
<feature type="transmembrane region" description="Helical" evidence="1">
    <location>
        <begin position="6"/>
        <end position="23"/>
    </location>
</feature>
<comment type="caution">
    <text evidence="2">The sequence shown here is derived from an EMBL/GenBank/DDBJ whole genome shotgun (WGS) entry which is preliminary data.</text>
</comment>
<proteinExistence type="predicted"/>
<feature type="transmembrane region" description="Helical" evidence="1">
    <location>
        <begin position="59"/>
        <end position="77"/>
    </location>
</feature>
<reference evidence="2 3" key="1">
    <citation type="journal article" date="2015" name="Nature">
        <title>rRNA introns, odd ribosomes, and small enigmatic genomes across a large radiation of phyla.</title>
        <authorList>
            <person name="Brown C.T."/>
            <person name="Hug L.A."/>
            <person name="Thomas B.C."/>
            <person name="Sharon I."/>
            <person name="Castelle C.J."/>
            <person name="Singh A."/>
            <person name="Wilkins M.J."/>
            <person name="Williams K.H."/>
            <person name="Banfield J.F."/>
        </authorList>
    </citation>
    <scope>NUCLEOTIDE SEQUENCE [LARGE SCALE GENOMIC DNA]</scope>
</reference>
<sequence>MLIKIPLIIIAVLSFLYIFWKRLREDYVASQIFTVAFYILFGLVIGGVGAHYYLPKFTFWISFMGAVIGLWIGVTRYRLRIFETIEAAVAGALLILASVHIIELLEELNMISGIWEGVVIALIILYYLLGKHYKKFTWYASGRVGFAGMSVIGIYFIIRCLIALALSDMVSFENSLEIMLSGLVAFASFFAVYNLAGKTT</sequence>
<keyword evidence="1" id="KW-0812">Transmembrane</keyword>
<dbReference type="STRING" id="1618570.UT08_C0003G0089"/>
<evidence type="ECO:0000313" key="2">
    <source>
        <dbReference type="EMBL" id="KKQ85926.1"/>
    </source>
</evidence>
<keyword evidence="1" id="KW-1133">Transmembrane helix</keyword>
<dbReference type="Proteomes" id="UP000034081">
    <property type="component" value="Unassembled WGS sequence"/>
</dbReference>
<feature type="transmembrane region" description="Helical" evidence="1">
    <location>
        <begin position="178"/>
        <end position="196"/>
    </location>
</feature>
<accession>A0A0G0P9C4</accession>
<keyword evidence="1" id="KW-0472">Membrane</keyword>
<feature type="transmembrane region" description="Helical" evidence="1">
    <location>
        <begin position="35"/>
        <end position="53"/>
    </location>
</feature>
<feature type="transmembrane region" description="Helical" evidence="1">
    <location>
        <begin position="84"/>
        <end position="102"/>
    </location>
</feature>
<evidence type="ECO:0000313" key="3">
    <source>
        <dbReference type="Proteomes" id="UP000034081"/>
    </source>
</evidence>
<dbReference type="EMBL" id="LBVL01000003">
    <property type="protein sequence ID" value="KKQ85926.1"/>
    <property type="molecule type" value="Genomic_DNA"/>
</dbReference>